<dbReference type="FunFam" id="3.40.50.1820:FF:000062">
    <property type="entry name" value="Platelet-activating factor acetylhydrolase"/>
    <property type="match status" value="1"/>
</dbReference>
<evidence type="ECO:0000313" key="7">
    <source>
        <dbReference type="Proteomes" id="UP000694558"/>
    </source>
</evidence>
<dbReference type="PANTHER" id="PTHR10272">
    <property type="entry name" value="PLATELET-ACTIVATING FACTOR ACETYLHYDROLASE"/>
    <property type="match status" value="1"/>
</dbReference>
<feature type="active site" description="Charge relay system" evidence="5">
    <location>
        <position position="259"/>
    </location>
</feature>
<protein>
    <recommendedName>
        <fullName evidence="4">Platelet-activating factor acetylhydrolase</fullName>
        <ecNumber evidence="4">3.1.1.47</ecNumber>
    </recommendedName>
</protein>
<dbReference type="PANTHER" id="PTHR10272:SF0">
    <property type="entry name" value="PLATELET-ACTIVATING FACTOR ACETYLHYDROLASE"/>
    <property type="match status" value="1"/>
</dbReference>
<evidence type="ECO:0000256" key="1">
    <source>
        <dbReference type="ARBA" id="ARBA00022801"/>
    </source>
</evidence>
<dbReference type="Gene3D" id="3.40.50.1820">
    <property type="entry name" value="alpha/beta hydrolase"/>
    <property type="match status" value="1"/>
</dbReference>
<sequence>MGSTCSNHLGIPPAKGPNAVGCTDFMMDHTAQGSFFRLYYPCQESEKAEKPDWVPCREYFIGLADFMKINRSVSERIFNYLFGSFKIPAYWDAPFKSNGKCPVVIFSHGLGAFRTLYSAICAELASQGFIVASVEHRDQSASATFYFREAPESEKAKENAPKTSPSAGENLVKEWMYYRALQHGESEFPLRNKQVKQRADECILNLSRQGNGSRFNVHFVLIARSSSPLIAAMGHSFGGATAIEALCKDVRFKCAVALDTWMFPLDDEIFPRVKQPIFFINSERFQWAGNISRMRKLDSAVIQRKMITIRGTVHQSFPDFTFLTGNWIGKLMNLKGEIDPEVAMDLSNKATLAFLQRHLGLEKNFNQWDALINGEDENLIPGTNVTVLQSSI</sequence>
<evidence type="ECO:0000256" key="5">
    <source>
        <dbReference type="PIRSR" id="PIRSR018169-1"/>
    </source>
</evidence>
<reference evidence="6" key="2">
    <citation type="submission" date="2025-08" db="UniProtKB">
        <authorList>
            <consortium name="Ensembl"/>
        </authorList>
    </citation>
    <scope>IDENTIFICATION</scope>
</reference>
<reference evidence="6" key="1">
    <citation type="submission" date="2023-05" db="EMBL/GenBank/DDBJ databases">
        <title>High-quality long-read genome of Scophthalmus maximus.</title>
        <authorList>
            <person name="Lien S."/>
            <person name="Martinez P."/>
        </authorList>
    </citation>
    <scope>NUCLEOTIDE SEQUENCE [LARGE SCALE GENOMIC DNA]</scope>
</reference>
<dbReference type="Proteomes" id="UP000694558">
    <property type="component" value="Chromosome 20"/>
</dbReference>
<dbReference type="GO" id="GO:0016042">
    <property type="term" value="P:lipid catabolic process"/>
    <property type="evidence" value="ECO:0007669"/>
    <property type="project" value="UniProtKB-KW"/>
</dbReference>
<dbReference type="Ensembl" id="ENSSMAT00000059977.1">
    <property type="protein sequence ID" value="ENSSMAP00000064292.1"/>
    <property type="gene ID" value="ENSSMAG00000004495.2"/>
</dbReference>
<evidence type="ECO:0000256" key="4">
    <source>
        <dbReference type="PIRNR" id="PIRNR018169"/>
    </source>
</evidence>
<organism evidence="6 7">
    <name type="scientific">Scophthalmus maximus</name>
    <name type="common">Turbot</name>
    <name type="synonym">Psetta maxima</name>
    <dbReference type="NCBI Taxonomy" id="52904"/>
    <lineage>
        <taxon>Eukaryota</taxon>
        <taxon>Metazoa</taxon>
        <taxon>Chordata</taxon>
        <taxon>Craniata</taxon>
        <taxon>Vertebrata</taxon>
        <taxon>Euteleostomi</taxon>
        <taxon>Actinopterygii</taxon>
        <taxon>Neopterygii</taxon>
        <taxon>Teleostei</taxon>
        <taxon>Neoteleostei</taxon>
        <taxon>Acanthomorphata</taxon>
        <taxon>Carangaria</taxon>
        <taxon>Pleuronectiformes</taxon>
        <taxon>Pleuronectoidei</taxon>
        <taxon>Scophthalmidae</taxon>
        <taxon>Scophthalmus</taxon>
    </lineage>
</organism>
<accession>A0A8D3DXN3</accession>
<feature type="active site" description="Charge relay system" evidence="5">
    <location>
        <position position="314"/>
    </location>
</feature>
<dbReference type="PIRSF" id="PIRSF018169">
    <property type="entry name" value="PAF_acetylhydrolase"/>
    <property type="match status" value="1"/>
</dbReference>
<keyword evidence="3 4" id="KW-0443">Lipid metabolism</keyword>
<dbReference type="GeneTree" id="ENSGT00390000005233"/>
<dbReference type="Pfam" id="PF03403">
    <property type="entry name" value="PAF-AH_p_II"/>
    <property type="match status" value="1"/>
</dbReference>
<dbReference type="InterPro" id="IPR016715">
    <property type="entry name" value="PAF_acetylhydro_eukaryote"/>
</dbReference>
<dbReference type="EC" id="3.1.1.47" evidence="4"/>
<feature type="active site" description="Nucleophile" evidence="5">
    <location>
        <position position="236"/>
    </location>
</feature>
<dbReference type="SUPFAM" id="SSF53474">
    <property type="entry name" value="alpha/beta-Hydrolases"/>
    <property type="match status" value="1"/>
</dbReference>
<evidence type="ECO:0000256" key="2">
    <source>
        <dbReference type="ARBA" id="ARBA00022963"/>
    </source>
</evidence>
<comment type="catalytic activity">
    <reaction evidence="4">
        <text>a 1-O-alkyl-2-acetyl-sn-glycero-3-phosphocholine + H2O = a 1-O-alkyl-sn-glycero-3-phosphocholine + acetate + H(+)</text>
        <dbReference type="Rhea" id="RHEA:17777"/>
        <dbReference type="ChEBI" id="CHEBI:15377"/>
        <dbReference type="ChEBI" id="CHEBI:15378"/>
        <dbReference type="ChEBI" id="CHEBI:30089"/>
        <dbReference type="ChEBI" id="CHEBI:30909"/>
        <dbReference type="ChEBI" id="CHEBI:36707"/>
        <dbReference type="EC" id="3.1.1.47"/>
    </reaction>
</comment>
<dbReference type="AlphaFoldDB" id="A0A8D3DXN3"/>
<evidence type="ECO:0000313" key="6">
    <source>
        <dbReference type="Ensembl" id="ENSSMAP00000064292.1"/>
    </source>
</evidence>
<keyword evidence="1 4" id="KW-0378">Hydrolase</keyword>
<evidence type="ECO:0000256" key="3">
    <source>
        <dbReference type="ARBA" id="ARBA00023098"/>
    </source>
</evidence>
<name>A0A8D3DXN3_SCOMX</name>
<keyword evidence="2 4" id="KW-0442">Lipid degradation</keyword>
<gene>
    <name evidence="6" type="primary">pla2g7</name>
</gene>
<proteinExistence type="predicted"/>
<dbReference type="InterPro" id="IPR029058">
    <property type="entry name" value="AB_hydrolase_fold"/>
</dbReference>
<dbReference type="GO" id="GO:0003847">
    <property type="term" value="F:1-alkyl-2-acetylglycerophosphocholine esterase activity"/>
    <property type="evidence" value="ECO:0007669"/>
    <property type="project" value="UniProtKB-UniRule"/>
</dbReference>